<dbReference type="OrthoDB" id="9429407at2"/>
<dbReference type="SUPFAM" id="SSF54427">
    <property type="entry name" value="NTF2-like"/>
    <property type="match status" value="1"/>
</dbReference>
<dbReference type="EMBL" id="FODT01000001">
    <property type="protein sequence ID" value="SEO10285.1"/>
    <property type="molecule type" value="Genomic_DNA"/>
</dbReference>
<keyword evidence="2" id="KW-1185">Reference proteome</keyword>
<name>A0A1H8LYV5_9BRAD</name>
<organism evidence="1 2">
    <name type="scientific">Rhodopseudomonas pseudopalustris</name>
    <dbReference type="NCBI Taxonomy" id="1513892"/>
    <lineage>
        <taxon>Bacteria</taxon>
        <taxon>Pseudomonadati</taxon>
        <taxon>Pseudomonadota</taxon>
        <taxon>Alphaproteobacteria</taxon>
        <taxon>Hyphomicrobiales</taxon>
        <taxon>Nitrobacteraceae</taxon>
        <taxon>Rhodopseudomonas</taxon>
    </lineage>
</organism>
<accession>A0A1H8LYV5</accession>
<reference evidence="2" key="1">
    <citation type="submission" date="2016-10" db="EMBL/GenBank/DDBJ databases">
        <authorList>
            <person name="Varghese N."/>
            <person name="Submissions S."/>
        </authorList>
    </citation>
    <scope>NUCLEOTIDE SEQUENCE [LARGE SCALE GENOMIC DNA]</scope>
    <source>
        <strain evidence="2">DSM 123</strain>
    </source>
</reference>
<dbReference type="Proteomes" id="UP000199615">
    <property type="component" value="Unassembled WGS sequence"/>
</dbReference>
<dbReference type="Gene3D" id="3.10.450.50">
    <property type="match status" value="1"/>
</dbReference>
<sequence>MTDEATHRQTELVERYFDYVRELRAGKEEAVDKLVELWDEDGTFEFAGAPPVVGTFKGRNAIHALYKNRVNACDMPLHLSGAEKAEDKTARGVALGLVDTRINRVRSLEKEKDDKVVVGWTTVIGTNDKQGFQVSGNHTFKFKSGRIASLEVAVSPKAELSEGFRLEGLAVDDIGRLSLAAWCVV</sequence>
<protein>
    <submittedName>
        <fullName evidence="1">SnoaL-like domain-containing protein</fullName>
    </submittedName>
</protein>
<proteinExistence type="predicted"/>
<dbReference type="InterPro" id="IPR032710">
    <property type="entry name" value="NTF2-like_dom_sf"/>
</dbReference>
<gene>
    <name evidence="1" type="ORF">SAMN05444123_101285</name>
</gene>
<dbReference type="RefSeq" id="WP_011504702.1">
    <property type="nucleotide sequence ID" value="NZ_FODT01000001.1"/>
</dbReference>
<dbReference type="AlphaFoldDB" id="A0A1H8LYV5"/>
<evidence type="ECO:0000313" key="2">
    <source>
        <dbReference type="Proteomes" id="UP000199615"/>
    </source>
</evidence>
<evidence type="ECO:0000313" key="1">
    <source>
        <dbReference type="EMBL" id="SEO10285.1"/>
    </source>
</evidence>